<dbReference type="EMBL" id="JAULSN010000005">
    <property type="protein sequence ID" value="KAK3370926.1"/>
    <property type="molecule type" value="Genomic_DNA"/>
</dbReference>
<evidence type="ECO:0000259" key="3">
    <source>
        <dbReference type="PROSITE" id="PS50837"/>
    </source>
</evidence>
<keyword evidence="1" id="KW-0677">Repeat</keyword>
<dbReference type="InterPro" id="IPR027417">
    <property type="entry name" value="P-loop_NTPase"/>
</dbReference>
<dbReference type="SUPFAM" id="SSF48403">
    <property type="entry name" value="Ankyrin repeat"/>
    <property type="match status" value="1"/>
</dbReference>
<reference evidence="4" key="2">
    <citation type="submission" date="2023-06" db="EMBL/GenBank/DDBJ databases">
        <authorList>
            <consortium name="Lawrence Berkeley National Laboratory"/>
            <person name="Haridas S."/>
            <person name="Hensen N."/>
            <person name="Bonometti L."/>
            <person name="Westerberg I."/>
            <person name="Brannstrom I.O."/>
            <person name="Guillou S."/>
            <person name="Cros-Aarteil S."/>
            <person name="Calhoun S."/>
            <person name="Kuo A."/>
            <person name="Mondo S."/>
            <person name="Pangilinan J."/>
            <person name="Riley R."/>
            <person name="Labutti K."/>
            <person name="Andreopoulos B."/>
            <person name="Lipzen A."/>
            <person name="Chen C."/>
            <person name="Yanf M."/>
            <person name="Daum C."/>
            <person name="Ng V."/>
            <person name="Clum A."/>
            <person name="Steindorff A."/>
            <person name="Ohm R."/>
            <person name="Martin F."/>
            <person name="Silar P."/>
            <person name="Natvig D."/>
            <person name="Lalanne C."/>
            <person name="Gautier V."/>
            <person name="Ament-Velasquez S.L."/>
            <person name="Kruys A."/>
            <person name="Hutchinson M.I."/>
            <person name="Powell A.J."/>
            <person name="Barry K."/>
            <person name="Miller A.N."/>
            <person name="Grigoriev I.V."/>
            <person name="Debuchy R."/>
            <person name="Gladieux P."/>
            <person name="Thoren M.H."/>
            <person name="Johannesson H."/>
        </authorList>
    </citation>
    <scope>NUCLEOTIDE SEQUENCE</scope>
    <source>
        <strain evidence="4">CBS 958.72</strain>
    </source>
</reference>
<feature type="domain" description="NACHT" evidence="3">
    <location>
        <begin position="217"/>
        <end position="360"/>
    </location>
</feature>
<dbReference type="InterPro" id="IPR036770">
    <property type="entry name" value="Ankyrin_rpt-contain_sf"/>
</dbReference>
<dbReference type="PANTHER" id="PTHR10039:SF16">
    <property type="entry name" value="GPI INOSITOL-DEACYLASE"/>
    <property type="match status" value="1"/>
</dbReference>
<evidence type="ECO:0000256" key="2">
    <source>
        <dbReference type="PROSITE-ProRule" id="PRU00023"/>
    </source>
</evidence>
<dbReference type="AlphaFoldDB" id="A0AAE0K6H0"/>
<dbReference type="Gene3D" id="3.40.50.300">
    <property type="entry name" value="P-loop containing nucleotide triphosphate hydrolases"/>
    <property type="match status" value="1"/>
</dbReference>
<name>A0AAE0K6H0_9PEZI</name>
<accession>A0AAE0K6H0</accession>
<keyword evidence="2" id="KW-0040">ANK repeat</keyword>
<dbReference type="PROSITE" id="PS50837">
    <property type="entry name" value="NACHT"/>
    <property type="match status" value="1"/>
</dbReference>
<dbReference type="InterPro" id="IPR002110">
    <property type="entry name" value="Ankyrin_rpt"/>
</dbReference>
<dbReference type="InterPro" id="IPR056884">
    <property type="entry name" value="NPHP3-like_N"/>
</dbReference>
<protein>
    <recommendedName>
        <fullName evidence="3">NACHT domain-containing protein</fullName>
    </recommendedName>
</protein>
<feature type="repeat" description="ANK" evidence="2">
    <location>
        <begin position="827"/>
        <end position="859"/>
    </location>
</feature>
<evidence type="ECO:0000313" key="4">
    <source>
        <dbReference type="EMBL" id="KAK3370926.1"/>
    </source>
</evidence>
<reference evidence="4" key="1">
    <citation type="journal article" date="2023" name="Mol. Phylogenet. Evol.">
        <title>Genome-scale phylogeny and comparative genomics of the fungal order Sordariales.</title>
        <authorList>
            <person name="Hensen N."/>
            <person name="Bonometti L."/>
            <person name="Westerberg I."/>
            <person name="Brannstrom I.O."/>
            <person name="Guillou S."/>
            <person name="Cros-Aarteil S."/>
            <person name="Calhoun S."/>
            <person name="Haridas S."/>
            <person name="Kuo A."/>
            <person name="Mondo S."/>
            <person name="Pangilinan J."/>
            <person name="Riley R."/>
            <person name="LaButti K."/>
            <person name="Andreopoulos B."/>
            <person name="Lipzen A."/>
            <person name="Chen C."/>
            <person name="Yan M."/>
            <person name="Daum C."/>
            <person name="Ng V."/>
            <person name="Clum A."/>
            <person name="Steindorff A."/>
            <person name="Ohm R.A."/>
            <person name="Martin F."/>
            <person name="Silar P."/>
            <person name="Natvig D.O."/>
            <person name="Lalanne C."/>
            <person name="Gautier V."/>
            <person name="Ament-Velasquez S.L."/>
            <person name="Kruys A."/>
            <person name="Hutchinson M.I."/>
            <person name="Powell A.J."/>
            <person name="Barry K."/>
            <person name="Miller A.N."/>
            <person name="Grigoriev I.V."/>
            <person name="Debuchy R."/>
            <person name="Gladieux P."/>
            <person name="Hiltunen Thoren M."/>
            <person name="Johannesson H."/>
        </authorList>
    </citation>
    <scope>NUCLEOTIDE SEQUENCE</scope>
    <source>
        <strain evidence="4">CBS 958.72</strain>
    </source>
</reference>
<dbReference type="Pfam" id="PF24883">
    <property type="entry name" value="NPHP3_N"/>
    <property type="match status" value="1"/>
</dbReference>
<comment type="caution">
    <text evidence="4">The sequence shown here is derived from an EMBL/GenBank/DDBJ whole genome shotgun (WGS) entry which is preliminary data.</text>
</comment>
<dbReference type="Gene3D" id="1.25.40.20">
    <property type="entry name" value="Ankyrin repeat-containing domain"/>
    <property type="match status" value="1"/>
</dbReference>
<keyword evidence="5" id="KW-1185">Reference proteome</keyword>
<organism evidence="4 5">
    <name type="scientific">Lasiosphaeria ovina</name>
    <dbReference type="NCBI Taxonomy" id="92902"/>
    <lineage>
        <taxon>Eukaryota</taxon>
        <taxon>Fungi</taxon>
        <taxon>Dikarya</taxon>
        <taxon>Ascomycota</taxon>
        <taxon>Pezizomycotina</taxon>
        <taxon>Sordariomycetes</taxon>
        <taxon>Sordariomycetidae</taxon>
        <taxon>Sordariales</taxon>
        <taxon>Lasiosphaeriaceae</taxon>
        <taxon>Lasiosphaeria</taxon>
    </lineage>
</organism>
<proteinExistence type="predicted"/>
<dbReference type="Proteomes" id="UP001287356">
    <property type="component" value="Unassembled WGS sequence"/>
</dbReference>
<dbReference type="InterPro" id="IPR007111">
    <property type="entry name" value="NACHT_NTPase"/>
</dbReference>
<evidence type="ECO:0000313" key="5">
    <source>
        <dbReference type="Proteomes" id="UP001287356"/>
    </source>
</evidence>
<dbReference type="SUPFAM" id="SSF52540">
    <property type="entry name" value="P-loop containing nucleoside triphosphate hydrolases"/>
    <property type="match status" value="1"/>
</dbReference>
<gene>
    <name evidence="4" type="ORF">B0T24DRAFT_627387</name>
</gene>
<sequence length="927" mass="104829">MDPLSIAASIFAAIQIADRVISLCKFYLELASDAPSDLRVILIEASALKAILDNIQFLASNGHGPVTLNTLIGKEGPVEGCRKALHQMSGLFPSESAQRTSGTRSKRQKVAATLHTLAWPFKETRARKLLAEVVQHKTTLNLALTVDISHDIKEIKGKASEIQTALSDIEQREVYKWLEGIDPSSLHHRACSQYEPGTGDWVLRSDDWKAWISGPKRALWIHGIPGAGKTILASHLIENIKTRCNDGDAAASRNAYVYYYCYFGHNTDEALPFLKWMICQLGRVADTVPASLYNLYKRSEGPSLTDLLYVLEEMVKAFDCVYIILDAIDESMPRTDLLKVLRDLITDPRFSKTRVLATSREYLDIEESMKGISTPISMRNPLLDEDIRLFVQAQLKMHPKLRLWPASVRDEALEALSAKAKGMFRWVVCQIDILQRLKGDKAAILKALACLPRTLDETYERIFLQIPHESRLVVHHALKWIYAHKELRPDNIPASNLIQGIQRSTAGLDSSGYDYDYNVDLLRELCGCLISLSPQERGDEDANFQPTTAVSFAHYTVLEFLDSTRIRIGPASFFAIDKESVKIEFAKMVMLEALHTEPHDIWDTEEIFYGNEKITDAVEESFNLYSIVSSIVAVRYWGHTLSTDTTSCELAFALFDATNQHFEHLVHAAACIEDSTQVFSDELLDDFRQFWALSWSQKPTHDAVRTLINLLFTDESSELGRKYIQSIRAGSWLQSSVNLVIWHQLSEEDTDRYEFEGTIVELFALLIYRWPEALKLFLELAIGYFDPSKVLLHSVGWHCHYESFDCKGFCILARQLQLGADPDGPGYRICPLQIAARAWDLEGVRLLLEAGANPNHTGDQMGEVWREGTVLALFNDILDRSPLNIVQTMGCLFEGDRLFKRREDVPKIVALLREYGARSFTRIEAES</sequence>
<dbReference type="PANTHER" id="PTHR10039">
    <property type="entry name" value="AMELOGENIN"/>
    <property type="match status" value="1"/>
</dbReference>
<evidence type="ECO:0000256" key="1">
    <source>
        <dbReference type="ARBA" id="ARBA00022737"/>
    </source>
</evidence>
<dbReference type="PROSITE" id="PS50088">
    <property type="entry name" value="ANK_REPEAT"/>
    <property type="match status" value="1"/>
</dbReference>